<name>A0A7H1Q7W5_9ACTN</name>
<gene>
    <name evidence="2" type="ORF">HEP81_06149</name>
</gene>
<evidence type="ECO:0000256" key="1">
    <source>
        <dbReference type="SAM" id="MobiDB-lite"/>
    </source>
</evidence>
<dbReference type="AlphaFoldDB" id="A0A7H1Q7W5"/>
<dbReference type="EMBL" id="CP051006">
    <property type="protein sequence ID" value="QNT96395.1"/>
    <property type="molecule type" value="Genomic_DNA"/>
</dbReference>
<feature type="region of interest" description="Disordered" evidence="1">
    <location>
        <begin position="1"/>
        <end position="31"/>
    </location>
</feature>
<dbReference type="KEGG" id="sgf:HEP81_06149"/>
<proteinExistence type="predicted"/>
<accession>A0A7H1Q7W5</accession>
<evidence type="ECO:0000313" key="3">
    <source>
        <dbReference type="Proteomes" id="UP000516422"/>
    </source>
</evidence>
<protein>
    <submittedName>
        <fullName evidence="2">Cytochrome P450</fullName>
    </submittedName>
</protein>
<evidence type="ECO:0000313" key="2">
    <source>
        <dbReference type="EMBL" id="QNT96395.1"/>
    </source>
</evidence>
<sequence length="83" mass="8816">MTPEHQPPTGTPATDTHDPLFGPPPGCPAGALGPGGLHRLYGAGAEDLDDLYERLREQYGPVAPVLLHDDVPMWVVLGHAENL</sequence>
<dbReference type="Proteomes" id="UP000516422">
    <property type="component" value="Chromosome"/>
</dbReference>
<organism evidence="2 3">
    <name type="scientific">Streptomyces griseofuscus</name>
    <dbReference type="NCBI Taxonomy" id="146922"/>
    <lineage>
        <taxon>Bacteria</taxon>
        <taxon>Bacillati</taxon>
        <taxon>Actinomycetota</taxon>
        <taxon>Actinomycetes</taxon>
        <taxon>Kitasatosporales</taxon>
        <taxon>Streptomycetaceae</taxon>
        <taxon>Streptomyces</taxon>
    </lineage>
</organism>
<feature type="compositionally biased region" description="Pro residues" evidence="1">
    <location>
        <begin position="1"/>
        <end position="10"/>
    </location>
</feature>
<reference evidence="2 3" key="1">
    <citation type="submission" date="2020-04" db="EMBL/GenBank/DDBJ databases">
        <title>Characterization and engineering of Streptomyces griseofuscus DSM40191 as a potential heterologous host for expression of BGCs.</title>
        <authorList>
            <person name="Gren T."/>
            <person name="Whitford C.M."/>
            <person name="Mohite O.S."/>
            <person name="Joergensen T.S."/>
            <person name="Nielsen J.B."/>
            <person name="Lee S.Y."/>
            <person name="Weber T."/>
        </authorList>
    </citation>
    <scope>NUCLEOTIDE SEQUENCE [LARGE SCALE GENOMIC DNA]</scope>
    <source>
        <strain evidence="2 3">DSM 40191</strain>
    </source>
</reference>